<accession>A0ABR1PZX3</accession>
<reference evidence="1 2" key="1">
    <citation type="submission" date="2023-01" db="EMBL/GenBank/DDBJ databases">
        <title>Analysis of 21 Apiospora genomes using comparative genomics revels a genus with tremendous synthesis potential of carbohydrate active enzymes and secondary metabolites.</title>
        <authorList>
            <person name="Sorensen T."/>
        </authorList>
    </citation>
    <scope>NUCLEOTIDE SEQUENCE [LARGE SCALE GENOMIC DNA]</scope>
    <source>
        <strain evidence="1 2">CBS 24483</strain>
    </source>
</reference>
<name>A0ABR1PZX3_9PEZI</name>
<dbReference type="Proteomes" id="UP001391051">
    <property type="component" value="Unassembled WGS sequence"/>
</dbReference>
<dbReference type="EMBL" id="JAQQWE010000008">
    <property type="protein sequence ID" value="KAK7943307.1"/>
    <property type="molecule type" value="Genomic_DNA"/>
</dbReference>
<keyword evidence="2" id="KW-1185">Reference proteome</keyword>
<sequence>MLAASLASQPTAWCSRKRVFYCGGTSLLDVWVLFFRSRLVQKREFSECGPLWTKKGLFSTRRLRHHKYLLGAISSLEDYNRIGFDIAEIKRESFWTEFVFFVDPRTQQLSQSHHRVVPNTQEGKIKANEKGILVLNYYTTREEAINIRRRSEDEFERRYFERTGRRVGIH</sequence>
<gene>
    <name evidence="1" type="ORF">PG986_012420</name>
</gene>
<dbReference type="GeneID" id="92081704"/>
<evidence type="ECO:0000313" key="2">
    <source>
        <dbReference type="Proteomes" id="UP001391051"/>
    </source>
</evidence>
<proteinExistence type="predicted"/>
<evidence type="ECO:0000313" key="1">
    <source>
        <dbReference type="EMBL" id="KAK7943307.1"/>
    </source>
</evidence>
<dbReference type="RefSeq" id="XP_066695338.1">
    <property type="nucleotide sequence ID" value="XM_066848642.1"/>
</dbReference>
<organism evidence="1 2">
    <name type="scientific">Apiospora aurea</name>
    <dbReference type="NCBI Taxonomy" id="335848"/>
    <lineage>
        <taxon>Eukaryota</taxon>
        <taxon>Fungi</taxon>
        <taxon>Dikarya</taxon>
        <taxon>Ascomycota</taxon>
        <taxon>Pezizomycotina</taxon>
        <taxon>Sordariomycetes</taxon>
        <taxon>Xylariomycetidae</taxon>
        <taxon>Amphisphaeriales</taxon>
        <taxon>Apiosporaceae</taxon>
        <taxon>Apiospora</taxon>
    </lineage>
</organism>
<protein>
    <submittedName>
        <fullName evidence="1">Uncharacterized protein</fullName>
    </submittedName>
</protein>
<comment type="caution">
    <text evidence="1">The sequence shown here is derived from an EMBL/GenBank/DDBJ whole genome shotgun (WGS) entry which is preliminary data.</text>
</comment>